<reference evidence="3" key="2">
    <citation type="submission" date="2016-04" db="EMBL/GenBank/DDBJ databases">
        <title>Planomonospora sphaerica JCM9374 whole genome shotgun sequence.</title>
        <authorList>
            <person name="Suzuki T."/>
            <person name="Dohra H."/>
            <person name="Kodani S."/>
        </authorList>
    </citation>
    <scope>NUCLEOTIDE SEQUENCE [LARGE SCALE GENOMIC DNA]</scope>
    <source>
        <strain evidence="3">JCM 9374</strain>
    </source>
</reference>
<reference evidence="2 3" key="1">
    <citation type="journal article" date="2016" name="Genome Announc.">
        <title>Draft Genome Sequence of Planomonospora sphaerica JCM9374, a Rare Actinomycete.</title>
        <authorList>
            <person name="Dohra H."/>
            <person name="Suzuki T."/>
            <person name="Inoue Y."/>
            <person name="Kodani S."/>
        </authorList>
    </citation>
    <scope>NUCLEOTIDE SEQUENCE [LARGE SCALE GENOMIC DNA]</scope>
    <source>
        <strain evidence="2 3">JCM 9374</strain>
    </source>
</reference>
<evidence type="ECO:0000313" key="2">
    <source>
        <dbReference type="EMBL" id="GAT70707.1"/>
    </source>
</evidence>
<dbReference type="STRING" id="161355.PS9374_06393"/>
<organism evidence="2 3">
    <name type="scientific">Planomonospora sphaerica</name>
    <dbReference type="NCBI Taxonomy" id="161355"/>
    <lineage>
        <taxon>Bacteria</taxon>
        <taxon>Bacillati</taxon>
        <taxon>Actinomycetota</taxon>
        <taxon>Actinomycetes</taxon>
        <taxon>Streptosporangiales</taxon>
        <taxon>Streptosporangiaceae</taxon>
        <taxon>Planomonospora</taxon>
    </lineage>
</organism>
<sequence length="245" mass="26132">MINDRVPRSLPPSSLPRLALSAVFVAGTALVGVPALMSGVPPGSRTGPPAQAVPYWPAGRAPQAAVARMLSVAEQQVGIREDADGGGTKFHSWYMETSRAWETAARDGHSIRAYANAPWCAMFVSWVGEQTGLRSTVGSDVYVVTWARRFQLDGRWGNTAVPGAVVYFDIDGDGGEGVYRIDHMGLVKQDNGDGTITTIEGNTDNGRVERRIRSKGEVVGYGYPDYPAIWGPRSGAPARAAGAGW</sequence>
<evidence type="ECO:0000313" key="3">
    <source>
        <dbReference type="Proteomes" id="UP000077701"/>
    </source>
</evidence>
<gene>
    <name evidence="2" type="ORF">PS9374_06393</name>
</gene>
<protein>
    <submittedName>
        <fullName evidence="2">Amidase</fullName>
    </submittedName>
</protein>
<feature type="domain" description="Peptidase C51" evidence="1">
    <location>
        <begin position="115"/>
        <end position="202"/>
    </location>
</feature>
<comment type="caution">
    <text evidence="2">The sequence shown here is derived from an EMBL/GenBank/DDBJ whole genome shotgun (WGS) entry which is preliminary data.</text>
</comment>
<dbReference type="RefSeq" id="WP_068903184.1">
    <property type="nucleotide sequence ID" value="NZ_BDCX01000018.1"/>
</dbReference>
<dbReference type="Pfam" id="PF05257">
    <property type="entry name" value="CHAP"/>
    <property type="match status" value="1"/>
</dbReference>
<dbReference type="InterPro" id="IPR007921">
    <property type="entry name" value="CHAP_dom"/>
</dbReference>
<name>A0A161LN35_9ACTN</name>
<dbReference type="Proteomes" id="UP000077701">
    <property type="component" value="Unassembled WGS sequence"/>
</dbReference>
<evidence type="ECO:0000259" key="1">
    <source>
        <dbReference type="Pfam" id="PF05257"/>
    </source>
</evidence>
<dbReference type="OrthoDB" id="5124837at2"/>
<accession>A0A161LN35</accession>
<dbReference type="AlphaFoldDB" id="A0A161LN35"/>
<proteinExistence type="predicted"/>
<dbReference type="EMBL" id="BDCX01000018">
    <property type="protein sequence ID" value="GAT70707.1"/>
    <property type="molecule type" value="Genomic_DNA"/>
</dbReference>
<keyword evidence="3" id="KW-1185">Reference proteome</keyword>